<dbReference type="NCBIfam" id="NF001310">
    <property type="entry name" value="PRK00258.1-2"/>
    <property type="match status" value="1"/>
</dbReference>
<sequence length="268" mass="28841">MTSASIKRCAVIGQPIAHSKSPSLHKAFAAQFDLPLDYQKQALSADEFALWLRSFFAQGGTGVNVTLPYKAAALQFADNASERAKLAGAANTLGRDENGRIWADNTDGIGLVRDLQRLGVSLQQRPVLLLGAGGAARGVIPALLTARVASVQLLNRTRERALEIVEALADTRVQLASETWPGNVLLLSSVADGVADLLTAVPTDTVQIAYDLNYGARAESFVQAMRQRGVEQVFTGRGMLIEQAAESFRLWHGLMPDTAPLHQLEELP</sequence>
<dbReference type="InterPro" id="IPR041121">
    <property type="entry name" value="SDH_C"/>
</dbReference>
<dbReference type="GO" id="GO:0050661">
    <property type="term" value="F:NADP binding"/>
    <property type="evidence" value="ECO:0007669"/>
    <property type="project" value="InterPro"/>
</dbReference>
<evidence type="ECO:0000256" key="5">
    <source>
        <dbReference type="ARBA" id="ARBA00023002"/>
    </source>
</evidence>
<comment type="catalytic activity">
    <reaction evidence="7 8">
        <text>shikimate + NADP(+) = 3-dehydroshikimate + NADPH + H(+)</text>
        <dbReference type="Rhea" id="RHEA:17737"/>
        <dbReference type="ChEBI" id="CHEBI:15378"/>
        <dbReference type="ChEBI" id="CHEBI:16630"/>
        <dbReference type="ChEBI" id="CHEBI:36208"/>
        <dbReference type="ChEBI" id="CHEBI:57783"/>
        <dbReference type="ChEBI" id="CHEBI:58349"/>
        <dbReference type="EC" id="1.1.1.25"/>
    </reaction>
</comment>
<dbReference type="InterPro" id="IPR022893">
    <property type="entry name" value="Shikimate_DH_fam"/>
</dbReference>
<reference evidence="12 13" key="1">
    <citation type="submission" date="2019-03" db="EMBL/GenBank/DDBJ databases">
        <title>Genomic Encyclopedia of Type Strains, Phase IV (KMG-IV): sequencing the most valuable type-strain genomes for metagenomic binning, comparative biology and taxonomic classification.</title>
        <authorList>
            <person name="Goeker M."/>
        </authorList>
    </citation>
    <scope>NUCLEOTIDE SEQUENCE [LARGE SCALE GENOMIC DNA]</scope>
    <source>
        <strain evidence="12 13">DSM 103792</strain>
    </source>
</reference>
<evidence type="ECO:0000259" key="11">
    <source>
        <dbReference type="Pfam" id="PF18317"/>
    </source>
</evidence>
<keyword evidence="5 8" id="KW-0560">Oxidoreductase</keyword>
<dbReference type="RefSeq" id="WP_133589587.1">
    <property type="nucleotide sequence ID" value="NZ_CP037953.1"/>
</dbReference>
<feature type="domain" description="SDH C-terminal" evidence="11">
    <location>
        <begin position="236"/>
        <end position="261"/>
    </location>
</feature>
<keyword evidence="6 8" id="KW-0057">Aromatic amino acid biosynthesis</keyword>
<comment type="subunit">
    <text evidence="8">Homodimer.</text>
</comment>
<feature type="active site" description="Proton acceptor" evidence="8">
    <location>
        <position position="70"/>
    </location>
</feature>
<comment type="caution">
    <text evidence="12">The sequence shown here is derived from an EMBL/GenBank/DDBJ whole genome shotgun (WGS) entry which is preliminary data.</text>
</comment>
<dbReference type="SUPFAM" id="SSF53223">
    <property type="entry name" value="Aminoacid dehydrogenase-like, N-terminal domain"/>
    <property type="match status" value="1"/>
</dbReference>
<feature type="binding site" evidence="8">
    <location>
        <position position="82"/>
    </location>
    <ligand>
        <name>NADP(+)</name>
        <dbReference type="ChEBI" id="CHEBI:58349"/>
    </ligand>
</feature>
<feature type="domain" description="Shikimate dehydrogenase substrate binding N-terminal" evidence="10">
    <location>
        <begin position="11"/>
        <end position="93"/>
    </location>
</feature>
<feature type="domain" description="Quinate/shikimate 5-dehydrogenase/glutamyl-tRNA reductase" evidence="9">
    <location>
        <begin position="121"/>
        <end position="173"/>
    </location>
</feature>
<keyword evidence="13" id="KW-1185">Reference proteome</keyword>
<accession>A0A4V3D7U3</accession>
<name>A0A4V3D7U3_9GAMM</name>
<dbReference type="HAMAP" id="MF_00222">
    <property type="entry name" value="Shikimate_DH_AroE"/>
    <property type="match status" value="1"/>
</dbReference>
<dbReference type="GO" id="GO:0009423">
    <property type="term" value="P:chorismate biosynthetic process"/>
    <property type="evidence" value="ECO:0007669"/>
    <property type="project" value="UniProtKB-UniRule"/>
</dbReference>
<feature type="binding site" evidence="8">
    <location>
        <position position="243"/>
    </location>
    <ligand>
        <name>shikimate</name>
        <dbReference type="ChEBI" id="CHEBI:36208"/>
    </ligand>
</feature>
<feature type="binding site" evidence="8">
    <location>
        <begin position="155"/>
        <end position="160"/>
    </location>
    <ligand>
        <name>NADP(+)</name>
        <dbReference type="ChEBI" id="CHEBI:58349"/>
    </ligand>
</feature>
<feature type="binding site" evidence="8">
    <location>
        <position position="236"/>
    </location>
    <ligand>
        <name>NADP(+)</name>
        <dbReference type="ChEBI" id="CHEBI:58349"/>
    </ligand>
</feature>
<evidence type="ECO:0000259" key="9">
    <source>
        <dbReference type="Pfam" id="PF01488"/>
    </source>
</evidence>
<dbReference type="EMBL" id="SNYM01000005">
    <property type="protein sequence ID" value="TDQ49187.1"/>
    <property type="molecule type" value="Genomic_DNA"/>
</dbReference>
<feature type="binding site" evidence="8">
    <location>
        <begin position="131"/>
        <end position="135"/>
    </location>
    <ligand>
        <name>NADP(+)</name>
        <dbReference type="ChEBI" id="CHEBI:58349"/>
    </ligand>
</feature>
<comment type="function">
    <text evidence="8">Involved in the biosynthesis of the chorismate, which leads to the biosynthesis of aromatic amino acids. Catalyzes the reversible NADPH linked reduction of 3-dehydroshikimate (DHSA) to yield shikimate (SA).</text>
</comment>
<dbReference type="Pfam" id="PF18317">
    <property type="entry name" value="SDH_C"/>
    <property type="match status" value="1"/>
</dbReference>
<dbReference type="InterPro" id="IPR011342">
    <property type="entry name" value="Shikimate_DH"/>
</dbReference>
<dbReference type="EC" id="1.1.1.25" evidence="2 8"/>
<dbReference type="GO" id="GO:0005829">
    <property type="term" value="C:cytosol"/>
    <property type="evidence" value="ECO:0007669"/>
    <property type="project" value="TreeGrafter"/>
</dbReference>
<protein>
    <recommendedName>
        <fullName evidence="2 8">Shikimate dehydrogenase (NADP(+))</fullName>
        <shortName evidence="8">SDH</shortName>
        <ecNumber evidence="2 8">1.1.1.25</ecNumber>
    </recommendedName>
</protein>
<dbReference type="InterPro" id="IPR036291">
    <property type="entry name" value="NAD(P)-bd_dom_sf"/>
</dbReference>
<dbReference type="GO" id="GO:0008652">
    <property type="term" value="P:amino acid biosynthetic process"/>
    <property type="evidence" value="ECO:0007669"/>
    <property type="project" value="UniProtKB-KW"/>
</dbReference>
<evidence type="ECO:0000256" key="8">
    <source>
        <dbReference type="HAMAP-Rule" id="MF_00222"/>
    </source>
</evidence>
<evidence type="ECO:0000313" key="12">
    <source>
        <dbReference type="EMBL" id="TDQ49187.1"/>
    </source>
</evidence>
<dbReference type="FunFam" id="3.40.50.10860:FF:000006">
    <property type="entry name" value="Shikimate dehydrogenase (NADP(+))"/>
    <property type="match status" value="1"/>
</dbReference>
<dbReference type="UniPathway" id="UPA00053">
    <property type="reaction ID" value="UER00087"/>
</dbReference>
<feature type="binding site" evidence="8">
    <location>
        <position position="214"/>
    </location>
    <ligand>
        <name>shikimate</name>
        <dbReference type="ChEBI" id="CHEBI:36208"/>
    </ligand>
</feature>
<dbReference type="Gene3D" id="3.40.50.720">
    <property type="entry name" value="NAD(P)-binding Rossmann-like Domain"/>
    <property type="match status" value="1"/>
</dbReference>
<evidence type="ECO:0000259" key="10">
    <source>
        <dbReference type="Pfam" id="PF08501"/>
    </source>
</evidence>
<dbReference type="OrthoDB" id="9776868at2"/>
<dbReference type="InterPro" id="IPR046346">
    <property type="entry name" value="Aminoacid_DH-like_N_sf"/>
</dbReference>
<dbReference type="Proteomes" id="UP000295375">
    <property type="component" value="Unassembled WGS sequence"/>
</dbReference>
<dbReference type="AlphaFoldDB" id="A0A4V3D7U3"/>
<dbReference type="Pfam" id="PF01488">
    <property type="entry name" value="Shikimate_DH"/>
    <property type="match status" value="1"/>
</dbReference>
<feature type="binding site" evidence="8">
    <location>
        <begin position="19"/>
        <end position="21"/>
    </location>
    <ligand>
        <name>shikimate</name>
        <dbReference type="ChEBI" id="CHEBI:36208"/>
    </ligand>
</feature>
<evidence type="ECO:0000313" key="13">
    <source>
        <dbReference type="Proteomes" id="UP000295375"/>
    </source>
</evidence>
<feature type="binding site" evidence="8">
    <location>
        <position position="107"/>
    </location>
    <ligand>
        <name>shikimate</name>
        <dbReference type="ChEBI" id="CHEBI:36208"/>
    </ligand>
</feature>
<evidence type="ECO:0000256" key="6">
    <source>
        <dbReference type="ARBA" id="ARBA00023141"/>
    </source>
</evidence>
<feature type="binding site" evidence="8">
    <location>
        <position position="66"/>
    </location>
    <ligand>
        <name>shikimate</name>
        <dbReference type="ChEBI" id="CHEBI:36208"/>
    </ligand>
</feature>
<organism evidence="12 13">
    <name type="scientific">Permianibacter aggregans</name>
    <dbReference type="NCBI Taxonomy" id="1510150"/>
    <lineage>
        <taxon>Bacteria</taxon>
        <taxon>Pseudomonadati</taxon>
        <taxon>Pseudomonadota</taxon>
        <taxon>Gammaproteobacteria</taxon>
        <taxon>Pseudomonadales</taxon>
        <taxon>Pseudomonadaceae</taxon>
        <taxon>Permianibacter</taxon>
    </lineage>
</organism>
<dbReference type="GO" id="GO:0009073">
    <property type="term" value="P:aromatic amino acid family biosynthetic process"/>
    <property type="evidence" value="ECO:0007669"/>
    <property type="project" value="UniProtKB-KW"/>
</dbReference>
<keyword evidence="3 8" id="KW-0028">Amino-acid biosynthesis</keyword>
<dbReference type="InterPro" id="IPR006151">
    <property type="entry name" value="Shikm_DH/Glu-tRNA_Rdtase"/>
</dbReference>
<proteinExistence type="inferred from homology"/>
<dbReference type="GO" id="GO:0004764">
    <property type="term" value="F:shikimate 3-dehydrogenase (NADP+) activity"/>
    <property type="evidence" value="ECO:0007669"/>
    <property type="project" value="UniProtKB-UniRule"/>
</dbReference>
<evidence type="ECO:0000256" key="7">
    <source>
        <dbReference type="ARBA" id="ARBA00049442"/>
    </source>
</evidence>
<dbReference type="GO" id="GO:0019632">
    <property type="term" value="P:shikimate metabolic process"/>
    <property type="evidence" value="ECO:0007669"/>
    <property type="project" value="InterPro"/>
</dbReference>
<evidence type="ECO:0000256" key="4">
    <source>
        <dbReference type="ARBA" id="ARBA00022857"/>
    </source>
</evidence>
<dbReference type="Gene3D" id="3.40.50.10860">
    <property type="entry name" value="Leucine Dehydrogenase, chain A, domain 1"/>
    <property type="match status" value="1"/>
</dbReference>
<evidence type="ECO:0000256" key="1">
    <source>
        <dbReference type="ARBA" id="ARBA00004871"/>
    </source>
</evidence>
<gene>
    <name evidence="8" type="primary">aroE</name>
    <name evidence="12" type="ORF">EV696_105161</name>
</gene>
<evidence type="ECO:0000256" key="3">
    <source>
        <dbReference type="ARBA" id="ARBA00022605"/>
    </source>
</evidence>
<comment type="similarity">
    <text evidence="8">Belongs to the shikimate dehydrogenase family.</text>
</comment>
<dbReference type="NCBIfam" id="TIGR00507">
    <property type="entry name" value="aroE"/>
    <property type="match status" value="1"/>
</dbReference>
<feature type="binding site" evidence="8">
    <location>
        <position position="91"/>
    </location>
    <ligand>
        <name>shikimate</name>
        <dbReference type="ChEBI" id="CHEBI:36208"/>
    </ligand>
</feature>
<dbReference type="Pfam" id="PF08501">
    <property type="entry name" value="Shikimate_dh_N"/>
    <property type="match status" value="1"/>
</dbReference>
<dbReference type="InterPro" id="IPR013708">
    <property type="entry name" value="Shikimate_DH-bd_N"/>
</dbReference>
<feature type="binding site" evidence="8">
    <location>
        <position position="212"/>
    </location>
    <ligand>
        <name>NADP(+)</name>
        <dbReference type="ChEBI" id="CHEBI:58349"/>
    </ligand>
</feature>
<dbReference type="PANTHER" id="PTHR21089">
    <property type="entry name" value="SHIKIMATE DEHYDROGENASE"/>
    <property type="match status" value="1"/>
</dbReference>
<comment type="pathway">
    <text evidence="1 8">Metabolic intermediate biosynthesis; chorismate biosynthesis; chorismate from D-erythrose 4-phosphate and phosphoenolpyruvate: step 4/7.</text>
</comment>
<keyword evidence="4 8" id="KW-0521">NADP</keyword>
<dbReference type="CDD" id="cd01065">
    <property type="entry name" value="NAD_bind_Shikimate_DH"/>
    <property type="match status" value="1"/>
</dbReference>
<dbReference type="PANTHER" id="PTHR21089:SF1">
    <property type="entry name" value="BIFUNCTIONAL 3-DEHYDROQUINATE DEHYDRATASE_SHIKIMATE DEHYDROGENASE, CHLOROPLASTIC"/>
    <property type="match status" value="1"/>
</dbReference>
<dbReference type="SUPFAM" id="SSF51735">
    <property type="entry name" value="NAD(P)-binding Rossmann-fold domains"/>
    <property type="match status" value="1"/>
</dbReference>
<evidence type="ECO:0000256" key="2">
    <source>
        <dbReference type="ARBA" id="ARBA00012962"/>
    </source>
</evidence>